<protein>
    <recommendedName>
        <fullName evidence="3 10">Urocanate hydratase</fullName>
        <shortName evidence="10">Urocanase</shortName>
        <ecNumber evidence="3 10">4.2.1.49</ecNumber>
    </recommendedName>
    <alternativeName>
        <fullName evidence="7 10">Imidazolonepropionate hydrolase</fullName>
    </alternativeName>
</protein>
<evidence type="ECO:0000256" key="5">
    <source>
        <dbReference type="ARBA" id="ARBA00023027"/>
    </source>
</evidence>
<dbReference type="GO" id="GO:0019556">
    <property type="term" value="P:L-histidine catabolic process to glutamate and formamide"/>
    <property type="evidence" value="ECO:0007669"/>
    <property type="project" value="UniProtKB-UniPathway"/>
</dbReference>
<evidence type="ECO:0000256" key="3">
    <source>
        <dbReference type="ARBA" id="ARBA00011992"/>
    </source>
</evidence>
<dbReference type="OrthoDB" id="9764874at2"/>
<evidence type="ECO:0000256" key="4">
    <source>
        <dbReference type="ARBA" id="ARBA00022808"/>
    </source>
</evidence>
<dbReference type="EC" id="4.2.1.49" evidence="3 10"/>
<dbReference type="InterPro" id="IPR038364">
    <property type="entry name" value="Urocanase_central_sf"/>
</dbReference>
<dbReference type="InterPro" id="IPR023637">
    <property type="entry name" value="Urocanase-like"/>
</dbReference>
<evidence type="ECO:0000259" key="13">
    <source>
        <dbReference type="Pfam" id="PF17392"/>
    </source>
</evidence>
<feature type="binding site" evidence="10">
    <location>
        <position position="135"/>
    </location>
    <ligand>
        <name>NAD(+)</name>
        <dbReference type="ChEBI" id="CHEBI:57540"/>
    </ligand>
</feature>
<gene>
    <name evidence="10" type="primary">hutU</name>
    <name evidence="14" type="ORF">A3K86_04160</name>
</gene>
<organism evidence="14 15">
    <name type="scientific">Photobacterium jeanii</name>
    <dbReference type="NCBI Taxonomy" id="858640"/>
    <lineage>
        <taxon>Bacteria</taxon>
        <taxon>Pseudomonadati</taxon>
        <taxon>Pseudomonadota</taxon>
        <taxon>Gammaproteobacteria</taxon>
        <taxon>Vibrionales</taxon>
        <taxon>Vibrionaceae</taxon>
        <taxon>Photobacterium</taxon>
    </lineage>
</organism>
<dbReference type="InterPro" id="IPR035401">
    <property type="entry name" value="Urocanase_C"/>
</dbReference>
<evidence type="ECO:0000256" key="7">
    <source>
        <dbReference type="ARBA" id="ARBA00031640"/>
    </source>
</evidence>
<name>A0A178KMX9_9GAMM</name>
<reference evidence="14 15" key="1">
    <citation type="submission" date="2016-03" db="EMBL/GenBank/DDBJ databases">
        <title>Photobacterium proteolyticum sp. nov. a protease producing bacterium isolated from ocean sediments of Laizhou Bay.</title>
        <authorList>
            <person name="Li Y."/>
        </authorList>
    </citation>
    <scope>NUCLEOTIDE SEQUENCE [LARGE SCALE GENOMIC DNA]</scope>
    <source>
        <strain evidence="14 15">R-40508</strain>
    </source>
</reference>
<evidence type="ECO:0000256" key="9">
    <source>
        <dbReference type="ARBA" id="ARBA00056569"/>
    </source>
</evidence>
<dbReference type="InterPro" id="IPR036190">
    <property type="entry name" value="Urocanase_sf"/>
</dbReference>
<evidence type="ECO:0000256" key="8">
    <source>
        <dbReference type="ARBA" id="ARBA00047623"/>
    </source>
</evidence>
<evidence type="ECO:0000259" key="12">
    <source>
        <dbReference type="Pfam" id="PF17391"/>
    </source>
</evidence>
<feature type="binding site" evidence="10">
    <location>
        <position position="497"/>
    </location>
    <ligand>
        <name>NAD(+)</name>
        <dbReference type="ChEBI" id="CHEBI:57540"/>
    </ligand>
</feature>
<dbReference type="Pfam" id="PF17391">
    <property type="entry name" value="Urocanase_N"/>
    <property type="match status" value="1"/>
</dbReference>
<dbReference type="HAMAP" id="MF_00577">
    <property type="entry name" value="HutU"/>
    <property type="match status" value="1"/>
</dbReference>
<keyword evidence="5 10" id="KW-0520">NAD</keyword>
<dbReference type="FunFam" id="3.40.50.10730:FF:000001">
    <property type="entry name" value="Urocanate hydratase"/>
    <property type="match status" value="1"/>
</dbReference>
<keyword evidence="10" id="KW-0963">Cytoplasm</keyword>
<feature type="domain" description="Urocanase Rossmann-like" evidence="11">
    <location>
        <begin position="145"/>
        <end position="353"/>
    </location>
</feature>
<comment type="similarity">
    <text evidence="2 10">Belongs to the urocanase family.</text>
</comment>
<comment type="cofactor">
    <cofactor evidence="10">
        <name>NAD(+)</name>
        <dbReference type="ChEBI" id="CHEBI:57540"/>
    </cofactor>
    <text evidence="10">Binds 1 NAD(+) per subunit.</text>
</comment>
<evidence type="ECO:0000259" key="11">
    <source>
        <dbReference type="Pfam" id="PF01175"/>
    </source>
</evidence>
<dbReference type="InterPro" id="IPR023636">
    <property type="entry name" value="Urocanase_CS"/>
</dbReference>
<dbReference type="Gene3D" id="3.40.50.10730">
    <property type="entry name" value="Urocanase like domains"/>
    <property type="match status" value="1"/>
</dbReference>
<dbReference type="NCBIfam" id="NF003820">
    <property type="entry name" value="PRK05414.1"/>
    <property type="match status" value="1"/>
</dbReference>
<feature type="binding site" evidence="10">
    <location>
        <begin position="278"/>
        <end position="279"/>
    </location>
    <ligand>
        <name>NAD(+)</name>
        <dbReference type="ChEBI" id="CHEBI:57540"/>
    </ligand>
</feature>
<dbReference type="UniPathway" id="UPA00379">
    <property type="reaction ID" value="UER00550"/>
</dbReference>
<feature type="binding site" evidence="10">
    <location>
        <position position="327"/>
    </location>
    <ligand>
        <name>NAD(+)</name>
        <dbReference type="ChEBI" id="CHEBI:57540"/>
    </ligand>
</feature>
<dbReference type="Proteomes" id="UP000078503">
    <property type="component" value="Unassembled WGS sequence"/>
</dbReference>
<proteinExistence type="inferred from homology"/>
<dbReference type="PROSITE" id="PS01233">
    <property type="entry name" value="UROCANASE"/>
    <property type="match status" value="1"/>
</dbReference>
<accession>A0A178KMX9</accession>
<feature type="binding site" evidence="10">
    <location>
        <begin position="268"/>
        <end position="272"/>
    </location>
    <ligand>
        <name>NAD(+)</name>
        <dbReference type="ChEBI" id="CHEBI:57540"/>
    </ligand>
</feature>
<comment type="pathway">
    <text evidence="1 10">Amino-acid degradation; L-histidine degradation into L-glutamate; N-formimidoyl-L-glutamate from L-histidine: step 2/3.</text>
</comment>
<dbReference type="Gene3D" id="3.40.1770.10">
    <property type="entry name" value="Urocanase superfamily"/>
    <property type="match status" value="1"/>
</dbReference>
<feature type="binding site" evidence="10">
    <location>
        <begin position="247"/>
        <end position="248"/>
    </location>
    <ligand>
        <name>NAD(+)</name>
        <dbReference type="ChEBI" id="CHEBI:57540"/>
    </ligand>
</feature>
<dbReference type="GO" id="GO:0005737">
    <property type="term" value="C:cytoplasm"/>
    <property type="evidence" value="ECO:0007669"/>
    <property type="project" value="UniProtKB-SubCell"/>
</dbReference>
<feature type="domain" description="Urocanase N-terminal" evidence="12">
    <location>
        <begin position="18"/>
        <end position="142"/>
    </location>
</feature>
<evidence type="ECO:0000256" key="2">
    <source>
        <dbReference type="ARBA" id="ARBA00007578"/>
    </source>
</evidence>
<comment type="catalytic activity">
    <reaction evidence="8 10">
        <text>4-imidazolone-5-propanoate = trans-urocanate + H2O</text>
        <dbReference type="Rhea" id="RHEA:13101"/>
        <dbReference type="ChEBI" id="CHEBI:15377"/>
        <dbReference type="ChEBI" id="CHEBI:17771"/>
        <dbReference type="ChEBI" id="CHEBI:77893"/>
        <dbReference type="EC" id="4.2.1.49"/>
    </reaction>
</comment>
<evidence type="ECO:0000313" key="14">
    <source>
        <dbReference type="EMBL" id="OAN18114.1"/>
    </source>
</evidence>
<dbReference type="GO" id="GO:0016153">
    <property type="term" value="F:urocanate hydratase activity"/>
    <property type="evidence" value="ECO:0007669"/>
    <property type="project" value="UniProtKB-UniRule"/>
</dbReference>
<evidence type="ECO:0000256" key="1">
    <source>
        <dbReference type="ARBA" id="ARBA00004794"/>
    </source>
</evidence>
<dbReference type="NCBIfam" id="TIGR01228">
    <property type="entry name" value="hutU"/>
    <property type="match status" value="1"/>
</dbReference>
<dbReference type="SUPFAM" id="SSF111326">
    <property type="entry name" value="Urocanase"/>
    <property type="match status" value="1"/>
</dbReference>
<feature type="binding site" evidence="10">
    <location>
        <position position="201"/>
    </location>
    <ligand>
        <name>NAD(+)</name>
        <dbReference type="ChEBI" id="CHEBI:57540"/>
    </ligand>
</feature>
<dbReference type="InterPro" id="IPR055351">
    <property type="entry name" value="Urocanase"/>
</dbReference>
<dbReference type="GO" id="GO:0019557">
    <property type="term" value="P:L-histidine catabolic process to glutamate and formate"/>
    <property type="evidence" value="ECO:0007669"/>
    <property type="project" value="UniProtKB-UniPathway"/>
</dbReference>
<comment type="caution">
    <text evidence="14">The sequence shown here is derived from an EMBL/GenBank/DDBJ whole genome shotgun (WGS) entry which is preliminary data.</text>
</comment>
<evidence type="ECO:0000256" key="10">
    <source>
        <dbReference type="HAMAP-Rule" id="MF_00577"/>
    </source>
</evidence>
<dbReference type="Pfam" id="PF17392">
    <property type="entry name" value="Urocanase_C"/>
    <property type="match status" value="1"/>
</dbReference>
<dbReference type="PANTHER" id="PTHR12216:SF4">
    <property type="entry name" value="UROCANATE HYDRATASE"/>
    <property type="match status" value="1"/>
</dbReference>
<dbReference type="EMBL" id="LVHF01000012">
    <property type="protein sequence ID" value="OAN18114.1"/>
    <property type="molecule type" value="Genomic_DNA"/>
</dbReference>
<dbReference type="STRING" id="858640.A3K86_04160"/>
<keyword evidence="4 10" id="KW-0369">Histidine metabolism</keyword>
<feature type="binding site" evidence="10">
    <location>
        <position position="206"/>
    </location>
    <ligand>
        <name>NAD(+)</name>
        <dbReference type="ChEBI" id="CHEBI:57540"/>
    </ligand>
</feature>
<dbReference type="PANTHER" id="PTHR12216">
    <property type="entry name" value="UROCANATE HYDRATASE"/>
    <property type="match status" value="1"/>
</dbReference>
<feature type="domain" description="Urocanase C-terminal" evidence="13">
    <location>
        <begin position="356"/>
        <end position="550"/>
    </location>
</feature>
<evidence type="ECO:0000313" key="15">
    <source>
        <dbReference type="Proteomes" id="UP000078503"/>
    </source>
</evidence>
<keyword evidence="6 10" id="KW-0456">Lyase</keyword>
<evidence type="ECO:0000256" key="6">
    <source>
        <dbReference type="ARBA" id="ARBA00023239"/>
    </source>
</evidence>
<dbReference type="PIRSF" id="PIRSF001423">
    <property type="entry name" value="Urocanate_hydrat"/>
    <property type="match status" value="1"/>
</dbReference>
<dbReference type="Pfam" id="PF01175">
    <property type="entry name" value="Urocanase"/>
    <property type="match status" value="1"/>
</dbReference>
<keyword evidence="15" id="KW-1185">Reference proteome</keyword>
<comment type="subcellular location">
    <subcellularLocation>
        <location evidence="10">Cytoplasm</location>
    </subcellularLocation>
</comment>
<feature type="active site" evidence="10">
    <location>
        <position position="415"/>
    </location>
</feature>
<comment type="function">
    <text evidence="9 10">Catalyzes the conversion of urocanate to 4-imidazolone-5-propionate.</text>
</comment>
<dbReference type="AlphaFoldDB" id="A0A178KMX9"/>
<dbReference type="RefSeq" id="WP_068328141.1">
    <property type="nucleotide sequence ID" value="NZ_LVHF01000012.1"/>
</dbReference>
<feature type="binding site" evidence="10">
    <location>
        <begin position="181"/>
        <end position="183"/>
    </location>
    <ligand>
        <name>NAD(+)</name>
        <dbReference type="ChEBI" id="CHEBI:57540"/>
    </ligand>
</feature>
<feature type="binding site" evidence="10">
    <location>
        <begin position="57"/>
        <end position="58"/>
    </location>
    <ligand>
        <name>NAD(+)</name>
        <dbReference type="ChEBI" id="CHEBI:57540"/>
    </ligand>
</feature>
<dbReference type="InterPro" id="IPR035085">
    <property type="entry name" value="Urocanase_Rossmann-like"/>
</dbReference>
<sequence>MTHHTATSRLDESRRIIAPTGTTLNAKSWLTEAPLRMLMNNLHPDVAEHPHALVVYGGIGRAARNWQCFDKIVEVLKRLEDNQTLLVQSGKPVGVFQTHKDAPRVLIANSNLVPHWANWEHFNELDKQGLMMYGQMTAGSWIYIGSQGIVQGTYETFVAMAKQHFNGDANGRWILTGGLGGMGGAQPLAATMAGFSMLAVECDESRIDYRLRTGYVDCKATNLDEALAIIEEAKQTGKPVSVGLLGNAADVYSELVERNITPDATTDQTSAHDPLNGYLPQGWSMTHAAEMRQKDEAAVVKAAKQSMAVQVKAMLTLQSRGSATVDYGNNIRQMAFEEGVTNAFDFPGFVPAYIRPLFCEGVGPFRWSALSGDPEDIYKTDQKVKELIPDNPHLHNWLDMAKERIQFQGLPARICWVGLKDRARLGLAFNEMVKNGELKAPIVIGRDHLDSGSVASPNRETEGMMDGSDAVSDWPLLNALLNTASGATWVSLHHGGGVGMGFSQHSGMVIVCDGSDEAAERLQRVLRNDPATGVMRHADAGYDIAINCAKEQELDLPMLDAQSSPSNQ</sequence>
<dbReference type="InterPro" id="IPR035400">
    <property type="entry name" value="Urocanase_N"/>
</dbReference>